<evidence type="ECO:0000259" key="1">
    <source>
        <dbReference type="Pfam" id="PF22693"/>
    </source>
</evidence>
<dbReference type="EMBL" id="JAIZPD010000005">
    <property type="protein sequence ID" value="KAH0962949.1"/>
    <property type="molecule type" value="Genomic_DNA"/>
</dbReference>
<dbReference type="GeneID" id="68354588"/>
<proteinExistence type="predicted"/>
<dbReference type="Proteomes" id="UP000824596">
    <property type="component" value="Unassembled WGS sequence"/>
</dbReference>
<dbReference type="Pfam" id="PF22693">
    <property type="entry name" value="MACPF_1"/>
    <property type="match status" value="1"/>
</dbReference>
<sequence length="602" mass="65329">MAGKPSTATPLKADNPTVKLAQAKEETVPTVVHFTDGTTEKEAFYLKLLKSSLADETLSDLRANIAGLTGSIEISHHPFLNEAATGPAFKYVPELEERDWAVVSESNALCYGIRVIWEKKKTDENTPKKTPAPGSTEEDRGVPVALERARYPAFRLRKRTIYSDALPNSSIRGVKLDLRVPDYIIDDRSYVATYETETEIQASMASSSFSETDVSAAGGGSVFGFSLEVSASYSQSSSAKDSSESTKKSKKVTIAYNFPRVTIFLDERSLELTPECSAALALVTDAASLRKFQDEYGEFFSSRVQLGGRLFATEDVASSASSSSREVVSAMKAAASASFSGWGASASVSASHGQESKASQSGSTRSATMSLTWQANGGDTLLCNHPTQWAPTVAHHWNWRITKQDKIAGLLDSIAQLRGMEGLAAEAERWGVKTPLEILRAKPKPPKQSNTFTLNAEDCPTGRFLLAYPADAYDLCMTRVFLDSNVQSRGCVLLGPKKVELRQELLLYEAESANGDPATEIKYGTKYRVKNKSTDGAGNEGSGVVPDGGTVTLHFFKYDNPLESSGYVHVIVEDKRNAYLCVKRTTDSGTLPPALKLVMKYS</sequence>
<organism evidence="2 3">
    <name type="scientific">Hirsutella rhossiliensis</name>
    <dbReference type="NCBI Taxonomy" id="111463"/>
    <lineage>
        <taxon>Eukaryota</taxon>
        <taxon>Fungi</taxon>
        <taxon>Dikarya</taxon>
        <taxon>Ascomycota</taxon>
        <taxon>Pezizomycotina</taxon>
        <taxon>Sordariomycetes</taxon>
        <taxon>Hypocreomycetidae</taxon>
        <taxon>Hypocreales</taxon>
        <taxon>Ophiocordycipitaceae</taxon>
        <taxon>Hirsutella</taxon>
    </lineage>
</organism>
<evidence type="ECO:0000313" key="3">
    <source>
        <dbReference type="Proteomes" id="UP000824596"/>
    </source>
</evidence>
<keyword evidence="3" id="KW-1185">Reference proteome</keyword>
<dbReference type="AlphaFoldDB" id="A0A9P8MXE7"/>
<evidence type="ECO:0000313" key="2">
    <source>
        <dbReference type="EMBL" id="KAH0962949.1"/>
    </source>
</evidence>
<accession>A0A9P8MXE7</accession>
<dbReference type="InterPro" id="IPR054586">
    <property type="entry name" value="MACPF_1_fungal"/>
</dbReference>
<protein>
    <submittedName>
        <fullName evidence="2">MAC/Perforin domain-containing protein</fullName>
    </submittedName>
</protein>
<dbReference type="OrthoDB" id="4924875at2759"/>
<reference evidence="2" key="1">
    <citation type="submission" date="2021-09" db="EMBL/GenBank/DDBJ databases">
        <title>A high-quality genome of the endoparasitic fungus Hirsutella rhossiliensis with a comparison of Hirsutella genomes reveals transposable elements contributing to genome size variation.</title>
        <authorList>
            <person name="Lin R."/>
            <person name="Jiao Y."/>
            <person name="Sun X."/>
            <person name="Ling J."/>
            <person name="Xie B."/>
            <person name="Cheng X."/>
        </authorList>
    </citation>
    <scope>NUCLEOTIDE SEQUENCE</scope>
    <source>
        <strain evidence="2">HR02</strain>
    </source>
</reference>
<comment type="caution">
    <text evidence="2">The sequence shown here is derived from an EMBL/GenBank/DDBJ whole genome shotgun (WGS) entry which is preliminary data.</text>
</comment>
<name>A0A9P8MXE7_9HYPO</name>
<gene>
    <name evidence="2" type="ORF">HRG_05459</name>
</gene>
<feature type="domain" description="MACPF-like" evidence="1">
    <location>
        <begin position="246"/>
        <end position="407"/>
    </location>
</feature>
<dbReference type="RefSeq" id="XP_044720462.1">
    <property type="nucleotide sequence ID" value="XM_044863930.1"/>
</dbReference>